<sequence length="389" mass="41998">MVQPVSINTTLNSTVVFSCEGTGDDLSFRVNNTPATNIDVIGKGFSATATNNGGTRKVELQAIAYDNNNNTEVKCQAITLDPPKIVFSKTVILMIQGLLASVADLDYTFINGSSVLLTWTAPYTLDNVPITGYYIVNGLLNITTNNTNFTSATNPDPCILNNVSVSAINEVGIGSSNNISFYYETVPLITPPVSVVPVIDGQQISLNISINVSTICKGEYPNSVTVSILNTDNTVINNTSISTQVNDKIMAATGSTSLITNLNTFIVNVSLSNNGGKFDYMPSFWFSFLGPVTNIESSIDDCSTIDITWTAPTVDDGVSILYYILNIYDAITGSLVDTVLVYGTSYQFVDKKLFIHCYTFVITGVNELGEGISNNDTFSYQRGIINNNY</sequence>
<dbReference type="EnsemblMetazoa" id="Aqu2.1.17987_001">
    <property type="protein sequence ID" value="Aqu2.1.17987_001"/>
    <property type="gene ID" value="Aqu2.1.17987"/>
</dbReference>
<accession>A0A1X7TS42</accession>
<reference evidence="2" key="1">
    <citation type="submission" date="2017-05" db="UniProtKB">
        <authorList>
            <consortium name="EnsemblMetazoa"/>
        </authorList>
    </citation>
    <scope>IDENTIFICATION</scope>
</reference>
<feature type="domain" description="Fibronectin type-III" evidence="1">
    <location>
        <begin position="101"/>
        <end position="188"/>
    </location>
</feature>
<protein>
    <recommendedName>
        <fullName evidence="1">Fibronectin type-III domain-containing protein</fullName>
    </recommendedName>
</protein>
<dbReference type="CDD" id="cd00063">
    <property type="entry name" value="FN3"/>
    <property type="match status" value="1"/>
</dbReference>
<dbReference type="AlphaFoldDB" id="A0A1X7TS42"/>
<proteinExistence type="predicted"/>
<dbReference type="SMART" id="SM00060">
    <property type="entry name" value="FN3"/>
    <property type="match status" value="2"/>
</dbReference>
<name>A0A1X7TS42_AMPQE</name>
<dbReference type="InterPro" id="IPR013783">
    <property type="entry name" value="Ig-like_fold"/>
</dbReference>
<dbReference type="Gene3D" id="2.60.40.10">
    <property type="entry name" value="Immunoglobulins"/>
    <property type="match status" value="1"/>
</dbReference>
<evidence type="ECO:0000313" key="2">
    <source>
        <dbReference type="EnsemblMetazoa" id="Aqu2.1.17987_001"/>
    </source>
</evidence>
<dbReference type="InParanoid" id="A0A1X7TS42"/>
<evidence type="ECO:0000259" key="1">
    <source>
        <dbReference type="PROSITE" id="PS50853"/>
    </source>
</evidence>
<dbReference type="PROSITE" id="PS50853">
    <property type="entry name" value="FN3"/>
    <property type="match status" value="1"/>
</dbReference>
<organism evidence="2">
    <name type="scientific">Amphimedon queenslandica</name>
    <name type="common">Sponge</name>
    <dbReference type="NCBI Taxonomy" id="400682"/>
    <lineage>
        <taxon>Eukaryota</taxon>
        <taxon>Metazoa</taxon>
        <taxon>Porifera</taxon>
        <taxon>Demospongiae</taxon>
        <taxon>Heteroscleromorpha</taxon>
        <taxon>Haplosclerida</taxon>
        <taxon>Niphatidae</taxon>
        <taxon>Amphimedon</taxon>
    </lineage>
</organism>
<dbReference type="InterPro" id="IPR036116">
    <property type="entry name" value="FN3_sf"/>
</dbReference>
<dbReference type="InterPro" id="IPR003961">
    <property type="entry name" value="FN3_dom"/>
</dbReference>
<dbReference type="SUPFAM" id="SSF49265">
    <property type="entry name" value="Fibronectin type III"/>
    <property type="match status" value="2"/>
</dbReference>